<accession>A0A0B6Y062</accession>
<evidence type="ECO:0000313" key="1">
    <source>
        <dbReference type="EMBL" id="CEK48910.1"/>
    </source>
</evidence>
<sequence length="51" mass="6209">FYSTAVIEKWRDIFIAQQSSRKDETLKRIFTTQPSQERRVNRETLFLHSLH</sequence>
<dbReference type="AlphaFoldDB" id="A0A0B6Y062"/>
<name>A0A0B6Y062_9EUPU</name>
<feature type="non-terminal residue" evidence="1">
    <location>
        <position position="1"/>
    </location>
</feature>
<dbReference type="EMBL" id="HACG01002045">
    <property type="protein sequence ID" value="CEK48910.1"/>
    <property type="molecule type" value="Transcribed_RNA"/>
</dbReference>
<organism evidence="1">
    <name type="scientific">Arion vulgaris</name>
    <dbReference type="NCBI Taxonomy" id="1028688"/>
    <lineage>
        <taxon>Eukaryota</taxon>
        <taxon>Metazoa</taxon>
        <taxon>Spiralia</taxon>
        <taxon>Lophotrochozoa</taxon>
        <taxon>Mollusca</taxon>
        <taxon>Gastropoda</taxon>
        <taxon>Heterobranchia</taxon>
        <taxon>Euthyneura</taxon>
        <taxon>Panpulmonata</taxon>
        <taxon>Eupulmonata</taxon>
        <taxon>Stylommatophora</taxon>
        <taxon>Helicina</taxon>
        <taxon>Arionoidea</taxon>
        <taxon>Arionidae</taxon>
        <taxon>Arion</taxon>
    </lineage>
</organism>
<proteinExistence type="predicted"/>
<reference evidence="1" key="1">
    <citation type="submission" date="2014-12" db="EMBL/GenBank/DDBJ databases">
        <title>Insight into the proteome of Arion vulgaris.</title>
        <authorList>
            <person name="Aradska J."/>
            <person name="Bulat T."/>
            <person name="Smidak R."/>
            <person name="Sarate P."/>
            <person name="Gangsoo J."/>
            <person name="Sialana F."/>
            <person name="Bilban M."/>
            <person name="Lubec G."/>
        </authorList>
    </citation>
    <scope>NUCLEOTIDE SEQUENCE</scope>
    <source>
        <tissue evidence="1">Skin</tissue>
    </source>
</reference>
<gene>
    <name evidence="1" type="primary">ORF5625</name>
</gene>
<protein>
    <submittedName>
        <fullName evidence="1">Uncharacterized protein</fullName>
    </submittedName>
</protein>